<evidence type="ECO:0000256" key="3">
    <source>
        <dbReference type="ARBA" id="ARBA00018529"/>
    </source>
</evidence>
<evidence type="ECO:0000256" key="1">
    <source>
        <dbReference type="ARBA" id="ARBA00004148"/>
    </source>
</evidence>
<protein>
    <recommendedName>
        <fullName evidence="3">Vacuolar membrane-associated protein IML1</fullName>
    </recommendedName>
    <alternativeName>
        <fullName evidence="4">Vacuolar membrane-associated protein iml1</fullName>
    </alternativeName>
</protein>
<dbReference type="Gene3D" id="1.10.10.10">
    <property type="entry name" value="Winged helix-like DNA-binding domain superfamily/Winged helix DNA-binding domain"/>
    <property type="match status" value="1"/>
</dbReference>
<dbReference type="Proteomes" id="UP001337655">
    <property type="component" value="Unassembled WGS sequence"/>
</dbReference>
<keyword evidence="8" id="KW-1185">Reference proteome</keyword>
<feature type="region of interest" description="Disordered" evidence="5">
    <location>
        <begin position="353"/>
        <end position="385"/>
    </location>
</feature>
<evidence type="ECO:0000313" key="8">
    <source>
        <dbReference type="Proteomes" id="UP001337655"/>
    </source>
</evidence>
<dbReference type="GO" id="GO:1990130">
    <property type="term" value="C:GATOR1 complex"/>
    <property type="evidence" value="ECO:0007669"/>
    <property type="project" value="TreeGrafter"/>
</dbReference>
<dbReference type="InterPro" id="IPR000591">
    <property type="entry name" value="DEP_dom"/>
</dbReference>
<dbReference type="GO" id="GO:0035556">
    <property type="term" value="P:intracellular signal transduction"/>
    <property type="evidence" value="ECO:0007669"/>
    <property type="project" value="InterPro"/>
</dbReference>
<dbReference type="SUPFAM" id="SSF46785">
    <property type="entry name" value="Winged helix' DNA-binding domain"/>
    <property type="match status" value="1"/>
</dbReference>
<feature type="region of interest" description="Disordered" evidence="5">
    <location>
        <begin position="171"/>
        <end position="199"/>
    </location>
</feature>
<dbReference type="InterPro" id="IPR036388">
    <property type="entry name" value="WH-like_DNA-bd_sf"/>
</dbReference>
<dbReference type="GO" id="GO:0010508">
    <property type="term" value="P:positive regulation of autophagy"/>
    <property type="evidence" value="ECO:0007669"/>
    <property type="project" value="TreeGrafter"/>
</dbReference>
<dbReference type="EMBL" id="JAVRRT010000017">
    <property type="protein sequence ID" value="KAK5165045.1"/>
    <property type="molecule type" value="Genomic_DNA"/>
</dbReference>
<sequence>MESAEEAMRQMIALRLSSGFQVVPTRKLRDTQKSSERIERMLLSMGDYYHDIRCLSEMEVQVSEYWQDLPDGLDQTAGSHYSVRIRPGIGRRAKHVEVNLAQDSGSADWPMLDDQAANPEVTHDLGARSKLRLVLIPVPFAPTEALRQLSDEERRIDGIQKLTQLWQRNRHVSHKDQLHQTSMSKARPLGSNDRDPDPLAIEYQTRDPSAVVGAYGTTLSNDPAGGEATLFPKSETFHTSSFDMAKLVKHMQEPPPSGVEMKDRRWLTRFHLRCFRGDEMTNWLLHVFRDLQTREDAVALGNQLMHKDLFTHVRGKHEFRDGNYFYQILSAYRTSVYPDTAGFFAKGMGRSMPSTPITEMRQSPSMRAMQSDSDSSGKGSPALAKVDSREKEAILLSQSLLYNVDPAKKSSQPELVTLHYDRIHNPDNCYHIQLEWTTTTAKLVREAVARWSGLVEGHGLKLVQLPILEASRLHERHPLEQAVSVKLAIRPHGRAPATPHLDPSAGSPRGRDDRYVHHKAILRKMDFVLDLEAADNFPSKLNIAYSWGRPDYRMTQFIHKSGLLLAQISNDDKTDFLLLRNRLAGQWSSHSNKRSELPSAENIFNDFRKFCKDEAALKLLYEEVNKPKVSPMSPLARTQWIGDADVPPIELPPHLMHRTQR</sequence>
<evidence type="ECO:0000256" key="5">
    <source>
        <dbReference type="SAM" id="MobiDB-lite"/>
    </source>
</evidence>
<dbReference type="InterPro" id="IPR036390">
    <property type="entry name" value="WH_DNA-bd_sf"/>
</dbReference>
<dbReference type="Pfam" id="PF00610">
    <property type="entry name" value="DEP"/>
    <property type="match status" value="1"/>
</dbReference>
<evidence type="ECO:0000313" key="7">
    <source>
        <dbReference type="EMBL" id="KAK5165045.1"/>
    </source>
</evidence>
<evidence type="ECO:0000259" key="6">
    <source>
        <dbReference type="PROSITE" id="PS50186"/>
    </source>
</evidence>
<comment type="similarity">
    <text evidence="2">Belongs to the IML1 family.</text>
</comment>
<proteinExistence type="inferred from homology"/>
<name>A0AAV9P241_9PEZI</name>
<comment type="caution">
    <text evidence="7">The sequence shown here is derived from an EMBL/GenBank/DDBJ whole genome shotgun (WGS) entry which is preliminary data.</text>
</comment>
<gene>
    <name evidence="7" type="primary">IML1_2</name>
    <name evidence="7" type="ORF">LTR77_009142</name>
</gene>
<dbReference type="PROSITE" id="PS50186">
    <property type="entry name" value="DEP"/>
    <property type="match status" value="1"/>
</dbReference>
<organism evidence="7 8">
    <name type="scientific">Saxophila tyrrhenica</name>
    <dbReference type="NCBI Taxonomy" id="1690608"/>
    <lineage>
        <taxon>Eukaryota</taxon>
        <taxon>Fungi</taxon>
        <taxon>Dikarya</taxon>
        <taxon>Ascomycota</taxon>
        <taxon>Pezizomycotina</taxon>
        <taxon>Dothideomycetes</taxon>
        <taxon>Dothideomycetidae</taxon>
        <taxon>Mycosphaerellales</taxon>
        <taxon>Extremaceae</taxon>
        <taxon>Saxophila</taxon>
    </lineage>
</organism>
<evidence type="ECO:0000256" key="2">
    <source>
        <dbReference type="ARBA" id="ARBA00005643"/>
    </source>
</evidence>
<dbReference type="PANTHER" id="PTHR13179:SF8">
    <property type="entry name" value="GATOR COMPLEX PROTEIN DEPDC5"/>
    <property type="match status" value="1"/>
</dbReference>
<feature type="domain" description="DEP" evidence="6">
    <location>
        <begin position="255"/>
        <end position="330"/>
    </location>
</feature>
<dbReference type="PANTHER" id="PTHR13179">
    <property type="entry name" value="DEP DOMAIN CONTAINING PROTEIN 5"/>
    <property type="match status" value="1"/>
</dbReference>
<dbReference type="AlphaFoldDB" id="A0AAV9P241"/>
<dbReference type="GO" id="GO:0005096">
    <property type="term" value="F:GTPase activator activity"/>
    <property type="evidence" value="ECO:0007669"/>
    <property type="project" value="InterPro"/>
</dbReference>
<comment type="subcellular location">
    <subcellularLocation>
        <location evidence="1">Vacuole membrane</location>
        <topology evidence="1">Peripheral membrane protein</topology>
    </subcellularLocation>
</comment>
<dbReference type="InterPro" id="IPR027244">
    <property type="entry name" value="IML1"/>
</dbReference>
<dbReference type="SMART" id="SM00049">
    <property type="entry name" value="DEP"/>
    <property type="match status" value="1"/>
</dbReference>
<dbReference type="GeneID" id="89930474"/>
<dbReference type="GO" id="GO:0005774">
    <property type="term" value="C:vacuolar membrane"/>
    <property type="evidence" value="ECO:0007669"/>
    <property type="project" value="UniProtKB-SubCell"/>
</dbReference>
<dbReference type="RefSeq" id="XP_064655188.1">
    <property type="nucleotide sequence ID" value="XM_064806371.1"/>
</dbReference>
<reference evidence="7 8" key="1">
    <citation type="submission" date="2023-08" db="EMBL/GenBank/DDBJ databases">
        <title>Black Yeasts Isolated from many extreme environments.</title>
        <authorList>
            <person name="Coleine C."/>
            <person name="Stajich J.E."/>
            <person name="Selbmann L."/>
        </authorList>
    </citation>
    <scope>NUCLEOTIDE SEQUENCE [LARGE SCALE GENOMIC DNA]</scope>
    <source>
        <strain evidence="7 8">CCFEE 5935</strain>
    </source>
</reference>
<dbReference type="GO" id="GO:1904262">
    <property type="term" value="P:negative regulation of TORC1 signaling"/>
    <property type="evidence" value="ECO:0007669"/>
    <property type="project" value="TreeGrafter"/>
</dbReference>
<evidence type="ECO:0000256" key="4">
    <source>
        <dbReference type="ARBA" id="ARBA00021881"/>
    </source>
</evidence>
<dbReference type="CDD" id="cd04449">
    <property type="entry name" value="DEP_DEPDC5-like"/>
    <property type="match status" value="1"/>
</dbReference>
<accession>A0AAV9P241</accession>
<feature type="compositionally biased region" description="Polar residues" evidence="5">
    <location>
        <begin position="353"/>
        <end position="378"/>
    </location>
</feature>